<dbReference type="InterPro" id="IPR004555">
    <property type="entry name" value="G6PDH_assembly_OpcA"/>
</dbReference>
<organism evidence="3 4">
    <name type="scientific">Thermomicrobium roseum (strain ATCC 27502 / DSM 5159 / P-2)</name>
    <dbReference type="NCBI Taxonomy" id="309801"/>
    <lineage>
        <taxon>Bacteria</taxon>
        <taxon>Pseudomonadati</taxon>
        <taxon>Thermomicrobiota</taxon>
        <taxon>Thermomicrobia</taxon>
        <taxon>Thermomicrobiales</taxon>
        <taxon>Thermomicrobiaceae</taxon>
        <taxon>Thermomicrobium</taxon>
    </lineage>
</organism>
<dbReference type="PANTHER" id="PTHR38658">
    <property type="entry name" value="OXPP CYCLE PROTEIN OPCA-RELATED"/>
    <property type="match status" value="1"/>
</dbReference>
<dbReference type="AlphaFoldDB" id="B9L0S3"/>
<evidence type="ECO:0000259" key="1">
    <source>
        <dbReference type="Pfam" id="PF10128"/>
    </source>
</evidence>
<dbReference type="Proteomes" id="UP000000447">
    <property type="component" value="Chromosome"/>
</dbReference>
<dbReference type="HOGENOM" id="CLU_048410_0_0_0"/>
<dbReference type="RefSeq" id="WP_015922097.1">
    <property type="nucleotide sequence ID" value="NC_011959.1"/>
</dbReference>
<dbReference type="Pfam" id="PF20171">
    <property type="entry name" value="OpcA_G6PD_C"/>
    <property type="match status" value="1"/>
</dbReference>
<evidence type="ECO:0008006" key="5">
    <source>
        <dbReference type="Google" id="ProtNLM"/>
    </source>
</evidence>
<reference evidence="3 4" key="1">
    <citation type="journal article" date="2009" name="PLoS ONE">
        <title>Complete genome sequence of the aerobic CO-oxidizing thermophile Thermomicrobium roseum.</title>
        <authorList>
            <person name="Wu D."/>
            <person name="Raymond J."/>
            <person name="Wu M."/>
            <person name="Chatterji S."/>
            <person name="Ren Q."/>
            <person name="Graham J.E."/>
            <person name="Bryant D.A."/>
            <person name="Robb F."/>
            <person name="Colman A."/>
            <person name="Tallon L.J."/>
            <person name="Badger J.H."/>
            <person name="Madupu R."/>
            <person name="Ward N.L."/>
            <person name="Eisen J.A."/>
        </authorList>
    </citation>
    <scope>NUCLEOTIDE SEQUENCE [LARGE SCALE GENOMIC DNA]</scope>
    <source>
        <strain evidence="4">ATCC 27502 / DSM 5159 / P-2</strain>
    </source>
</reference>
<gene>
    <name evidence="3" type="ordered locus">trd_1144</name>
</gene>
<evidence type="ECO:0000259" key="2">
    <source>
        <dbReference type="Pfam" id="PF20171"/>
    </source>
</evidence>
<feature type="domain" description="Glucose-6-phosphate dehydrogenase assembly protein OpcA N-terminal" evidence="1">
    <location>
        <begin position="65"/>
        <end position="177"/>
    </location>
</feature>
<dbReference type="KEGG" id="tro:trd_1144"/>
<name>B9L0S3_THERP</name>
<dbReference type="Pfam" id="PF10128">
    <property type="entry name" value="OpcA_G6PD_assem"/>
    <property type="match status" value="1"/>
</dbReference>
<evidence type="ECO:0000313" key="4">
    <source>
        <dbReference type="Proteomes" id="UP000000447"/>
    </source>
</evidence>
<keyword evidence="4" id="KW-1185">Reference proteome</keyword>
<evidence type="ECO:0000313" key="3">
    <source>
        <dbReference type="EMBL" id="ACM05841.1"/>
    </source>
</evidence>
<dbReference type="PANTHER" id="PTHR38658:SF1">
    <property type="entry name" value="OXPP CYCLE PROTEIN OPCA-RELATED"/>
    <property type="match status" value="1"/>
</dbReference>
<proteinExistence type="predicted"/>
<accession>B9L0S3</accession>
<dbReference type="eggNOG" id="COG3429">
    <property type="taxonomic scope" value="Bacteria"/>
</dbReference>
<dbReference type="InterPro" id="IPR046801">
    <property type="entry name" value="OpcA_G6PD_N"/>
</dbReference>
<sequence>MSTVPPPTLPFDIDAIERELARLWQSAPLTDRRNELALSRTSVLTLFVHAPDRERAEWARDIISRLSTHHPSRVVLLVAVPREHLTEPAISIQCNLGLAERYAPCYEQITITLPVDHLVLLPSILMALALPDLPAFLWWLGPLPCHERRFIPVTRAVDRLIFDSLESRHPLEDLIATRRLVQQVSRTTAVSDLNWARLGPWQETTARMFDIEHCRWALEAITTVEVHYGHWPEHSVRNPTQALLYLGWLASRLGWRSTTVLPEGDGWAFSARAPDQRSIACTILPENCPQPFHGQLLRARFVAQHDRDAASFSIELSGQNGATVRLRAHDRNHCLLEHAFHHNLLEMQRLLIGELQETGPDWLYEQALDEATGFAVEIRKLAKT</sequence>
<dbReference type="InterPro" id="IPR046802">
    <property type="entry name" value="OpcA_G6PD_C"/>
</dbReference>
<feature type="domain" description="Glucose-6-phosphate dehydrogenase assembly protein OpcA C-terminal" evidence="2">
    <location>
        <begin position="189"/>
        <end position="368"/>
    </location>
</feature>
<dbReference type="STRING" id="309801.trd_1144"/>
<dbReference type="EMBL" id="CP001275">
    <property type="protein sequence ID" value="ACM05841.1"/>
    <property type="molecule type" value="Genomic_DNA"/>
</dbReference>
<protein>
    <recommendedName>
        <fullName evidence="5">Glucose-6-phosphate dehydrogenase subunit</fullName>
    </recommendedName>
</protein>